<sequence>MYFHIFGFKWHSDVTDAQKAQAQADILAFRGNIPGLLEVHVGPNLSPHGQGYTFAGVMRFTGKAACDAYMTHPQHLKLLSWLKPLIDPVELDFLALDEKKPDEKK</sequence>
<dbReference type="SMART" id="SM00886">
    <property type="entry name" value="Dabb"/>
    <property type="match status" value="1"/>
</dbReference>
<evidence type="ECO:0000313" key="3">
    <source>
        <dbReference type="EMBL" id="MFC5861121.1"/>
    </source>
</evidence>
<organism evidence="3 4">
    <name type="scientific">Acidicapsa dinghuensis</name>
    <dbReference type="NCBI Taxonomy" id="2218256"/>
    <lineage>
        <taxon>Bacteria</taxon>
        <taxon>Pseudomonadati</taxon>
        <taxon>Acidobacteriota</taxon>
        <taxon>Terriglobia</taxon>
        <taxon>Terriglobales</taxon>
        <taxon>Acidobacteriaceae</taxon>
        <taxon>Acidicapsa</taxon>
    </lineage>
</organism>
<dbReference type="InterPro" id="IPR044662">
    <property type="entry name" value="HS1/DABB1-like"/>
</dbReference>
<dbReference type="InterPro" id="IPR013097">
    <property type="entry name" value="Dabb"/>
</dbReference>
<comment type="caution">
    <text evidence="3">The sequence shown here is derived from an EMBL/GenBank/DDBJ whole genome shotgun (WGS) entry which is preliminary data.</text>
</comment>
<dbReference type="Proteomes" id="UP001596091">
    <property type="component" value="Unassembled WGS sequence"/>
</dbReference>
<dbReference type="RefSeq" id="WP_263334384.1">
    <property type="nucleotide sequence ID" value="NZ_JAGSYH010000002.1"/>
</dbReference>
<dbReference type="Pfam" id="PF07876">
    <property type="entry name" value="Dabb"/>
    <property type="match status" value="1"/>
</dbReference>
<proteinExistence type="predicted"/>
<keyword evidence="4" id="KW-1185">Reference proteome</keyword>
<gene>
    <name evidence="3" type="ORF">ACFPT7_02325</name>
</gene>
<reference evidence="4" key="1">
    <citation type="journal article" date="2019" name="Int. J. Syst. Evol. Microbiol.">
        <title>The Global Catalogue of Microorganisms (GCM) 10K type strain sequencing project: providing services to taxonomists for standard genome sequencing and annotation.</title>
        <authorList>
            <consortium name="The Broad Institute Genomics Platform"/>
            <consortium name="The Broad Institute Genome Sequencing Center for Infectious Disease"/>
            <person name="Wu L."/>
            <person name="Ma J."/>
        </authorList>
    </citation>
    <scope>NUCLEOTIDE SEQUENCE [LARGE SCALE GENOMIC DNA]</scope>
    <source>
        <strain evidence="4">JCM 4087</strain>
    </source>
</reference>
<evidence type="ECO:0000259" key="2">
    <source>
        <dbReference type="PROSITE" id="PS51502"/>
    </source>
</evidence>
<dbReference type="InterPro" id="IPR011008">
    <property type="entry name" value="Dimeric_a/b-barrel"/>
</dbReference>
<evidence type="ECO:0000313" key="4">
    <source>
        <dbReference type="Proteomes" id="UP001596091"/>
    </source>
</evidence>
<dbReference type="PROSITE" id="PS51502">
    <property type="entry name" value="S_R_A_B_BARREL"/>
    <property type="match status" value="1"/>
</dbReference>
<dbReference type="SUPFAM" id="SSF54909">
    <property type="entry name" value="Dimeric alpha+beta barrel"/>
    <property type="match status" value="1"/>
</dbReference>
<dbReference type="PANTHER" id="PTHR33178">
    <property type="match status" value="1"/>
</dbReference>
<dbReference type="Gene3D" id="3.30.70.100">
    <property type="match status" value="1"/>
</dbReference>
<dbReference type="PANTHER" id="PTHR33178:SF10">
    <property type="entry name" value="STRESS-RESPONSE A_B BARREL DOMAIN-CONTAINING PROTEIN"/>
    <property type="match status" value="1"/>
</dbReference>
<name>A0ABW1EB50_9BACT</name>
<dbReference type="EMBL" id="JBHSPH010000001">
    <property type="protein sequence ID" value="MFC5861121.1"/>
    <property type="molecule type" value="Genomic_DNA"/>
</dbReference>
<accession>A0ABW1EB50</accession>
<protein>
    <submittedName>
        <fullName evidence="3">Dabb family protein</fullName>
    </submittedName>
</protein>
<evidence type="ECO:0000256" key="1">
    <source>
        <dbReference type="ARBA" id="ARBA00011738"/>
    </source>
</evidence>
<comment type="subunit">
    <text evidence="1">Homodimer.</text>
</comment>
<feature type="domain" description="Stress-response A/B barrel" evidence="2">
    <location>
        <begin position="2"/>
        <end position="98"/>
    </location>
</feature>